<dbReference type="AlphaFoldDB" id="A0A923SMT6"/>
<reference evidence="5" key="1">
    <citation type="submission" date="2020-08" db="EMBL/GenBank/DDBJ databases">
        <title>Pontibacter sp. SD6 16S ribosomal RNA gene Genome sequencing and assembly.</title>
        <authorList>
            <person name="Kang M."/>
        </authorList>
    </citation>
    <scope>NUCLEOTIDE SEQUENCE</scope>
    <source>
        <strain evidence="5">SD6</strain>
    </source>
</reference>
<sequence length="389" mass="44792">MNNIRVIYLKYKVLLLQKISQVLLGKLSGNVPSTVINSIEENLYNPIIRRHVKEIITIANPLIETYHFPAHFPSTFRRHKAFDKKNLYLLNNVCVSPYSGLTWIDRCFFLVESLGSLYRMIGWENMLHEPLLKWEQLHEEEYVISCPNHPFFHWIFESLPGILISLEAMPSAKIMVPKDCPSYCRELLMLILGEQDYNDRIIVANGMKLIPKYFTLQQEPDAGFVHPVAIEYLHQLRDKVVPRTTISLAPTKIYISRRKTPKRKLANEEEVEQVVHKLGFSIVYSEELSIEEQMIIFSHATCIVAPHGAGLSNMVWARQSINIIEIFTSAYFNDCFGRLAVSLGFKYDYINAVEHRGSGGMVMIDELRSKVQSILKEEPEKLLPVVGVK</sequence>
<keyword evidence="6" id="KW-1185">Reference proteome</keyword>
<name>A0A923SMT6_9BACT</name>
<evidence type="ECO:0000256" key="3">
    <source>
        <dbReference type="ARBA" id="ARBA00023180"/>
    </source>
</evidence>
<dbReference type="InterPro" id="IPR007657">
    <property type="entry name" value="Glycosyltransferase_61"/>
</dbReference>
<dbReference type="Proteomes" id="UP000603640">
    <property type="component" value="Unassembled WGS sequence"/>
</dbReference>
<evidence type="ECO:0000256" key="2">
    <source>
        <dbReference type="ARBA" id="ARBA00022679"/>
    </source>
</evidence>
<dbReference type="GO" id="GO:0016757">
    <property type="term" value="F:glycosyltransferase activity"/>
    <property type="evidence" value="ECO:0007669"/>
    <property type="project" value="UniProtKB-KW"/>
</dbReference>
<feature type="domain" description="Glycosyltransferase 61 catalytic" evidence="4">
    <location>
        <begin position="151"/>
        <end position="323"/>
    </location>
</feature>
<protein>
    <submittedName>
        <fullName evidence="5">Glycosyltransferase family 61 protein</fullName>
    </submittedName>
</protein>
<dbReference type="EMBL" id="JACRVF010000001">
    <property type="protein sequence ID" value="MBC5992500.1"/>
    <property type="molecule type" value="Genomic_DNA"/>
</dbReference>
<keyword evidence="3" id="KW-0325">Glycoprotein</keyword>
<evidence type="ECO:0000256" key="1">
    <source>
        <dbReference type="ARBA" id="ARBA00022676"/>
    </source>
</evidence>
<evidence type="ECO:0000313" key="5">
    <source>
        <dbReference type="EMBL" id="MBC5992500.1"/>
    </source>
</evidence>
<organism evidence="5 6">
    <name type="scientific">Pontibacter cellulosilyticus</name>
    <dbReference type="NCBI Taxonomy" id="1720253"/>
    <lineage>
        <taxon>Bacteria</taxon>
        <taxon>Pseudomonadati</taxon>
        <taxon>Bacteroidota</taxon>
        <taxon>Cytophagia</taxon>
        <taxon>Cytophagales</taxon>
        <taxon>Hymenobacteraceae</taxon>
        <taxon>Pontibacter</taxon>
    </lineage>
</organism>
<dbReference type="InterPro" id="IPR049625">
    <property type="entry name" value="Glyco_transf_61_cat"/>
</dbReference>
<evidence type="ECO:0000259" key="4">
    <source>
        <dbReference type="Pfam" id="PF04577"/>
    </source>
</evidence>
<proteinExistence type="predicted"/>
<dbReference type="PANTHER" id="PTHR20961">
    <property type="entry name" value="GLYCOSYLTRANSFERASE"/>
    <property type="match status" value="1"/>
</dbReference>
<keyword evidence="2" id="KW-0808">Transferase</keyword>
<comment type="caution">
    <text evidence="5">The sequence shown here is derived from an EMBL/GenBank/DDBJ whole genome shotgun (WGS) entry which is preliminary data.</text>
</comment>
<dbReference type="Pfam" id="PF04577">
    <property type="entry name" value="Glyco_transf_61"/>
    <property type="match status" value="1"/>
</dbReference>
<keyword evidence="1" id="KW-0328">Glycosyltransferase</keyword>
<dbReference type="PANTHER" id="PTHR20961:SF124">
    <property type="entry name" value="GLYCOSYLTRANSFERASE"/>
    <property type="match status" value="1"/>
</dbReference>
<accession>A0A923SMT6</accession>
<evidence type="ECO:0000313" key="6">
    <source>
        <dbReference type="Proteomes" id="UP000603640"/>
    </source>
</evidence>
<dbReference type="RefSeq" id="WP_187066443.1">
    <property type="nucleotide sequence ID" value="NZ_JACRVF010000001.1"/>
</dbReference>
<gene>
    <name evidence="5" type="ORF">H8S84_06605</name>
</gene>